<dbReference type="RefSeq" id="WP_118444451.1">
    <property type="nucleotide sequence ID" value="NZ_JBCPGC010000078.1"/>
</dbReference>
<dbReference type="AlphaFoldDB" id="A0A415SAN6"/>
<feature type="domain" description="AB hydrolase-1" evidence="1">
    <location>
        <begin position="18"/>
        <end position="138"/>
    </location>
</feature>
<name>A0A415SAN6_MEDGN</name>
<protein>
    <submittedName>
        <fullName evidence="2">Alpha/beta hydrolase</fullName>
    </submittedName>
</protein>
<evidence type="ECO:0000259" key="1">
    <source>
        <dbReference type="Pfam" id="PF00561"/>
    </source>
</evidence>
<dbReference type="InterPro" id="IPR000073">
    <property type="entry name" value="AB_hydrolase_1"/>
</dbReference>
<accession>A0A415SAN6</accession>
<dbReference type="Proteomes" id="UP000285610">
    <property type="component" value="Unassembled WGS sequence"/>
</dbReference>
<dbReference type="GO" id="GO:0016787">
    <property type="term" value="F:hydrolase activity"/>
    <property type="evidence" value="ECO:0007669"/>
    <property type="project" value="UniProtKB-KW"/>
</dbReference>
<dbReference type="PANTHER" id="PTHR43798:SF33">
    <property type="entry name" value="HYDROLASE, PUTATIVE (AFU_ORTHOLOGUE AFUA_2G14860)-RELATED"/>
    <property type="match status" value="1"/>
</dbReference>
<dbReference type="InterPro" id="IPR050266">
    <property type="entry name" value="AB_hydrolase_sf"/>
</dbReference>
<dbReference type="Gene3D" id="3.40.50.1820">
    <property type="entry name" value="alpha/beta hydrolase"/>
    <property type="match status" value="1"/>
</dbReference>
<evidence type="ECO:0000313" key="3">
    <source>
        <dbReference type="Proteomes" id="UP000285610"/>
    </source>
</evidence>
<organism evidence="2 3">
    <name type="scientific">Mediterraneibacter gnavus</name>
    <name type="common">Ruminococcus gnavus</name>
    <dbReference type="NCBI Taxonomy" id="33038"/>
    <lineage>
        <taxon>Bacteria</taxon>
        <taxon>Bacillati</taxon>
        <taxon>Bacillota</taxon>
        <taxon>Clostridia</taxon>
        <taxon>Lachnospirales</taxon>
        <taxon>Lachnospiraceae</taxon>
        <taxon>Mediterraneibacter</taxon>
    </lineage>
</organism>
<dbReference type="InterPro" id="IPR029058">
    <property type="entry name" value="AB_hydrolase_fold"/>
</dbReference>
<dbReference type="GO" id="GO:0016020">
    <property type="term" value="C:membrane"/>
    <property type="evidence" value="ECO:0007669"/>
    <property type="project" value="TreeGrafter"/>
</dbReference>
<keyword evidence="2" id="KW-0378">Hydrolase</keyword>
<comment type="caution">
    <text evidence="2">The sequence shown here is derived from an EMBL/GenBank/DDBJ whole genome shotgun (WGS) entry which is preliminary data.</text>
</comment>
<evidence type="ECO:0000313" key="2">
    <source>
        <dbReference type="EMBL" id="RHM77678.1"/>
    </source>
</evidence>
<dbReference type="SUPFAM" id="SSF53474">
    <property type="entry name" value="alpha/beta-Hydrolases"/>
    <property type="match status" value="1"/>
</dbReference>
<dbReference type="Pfam" id="PF00561">
    <property type="entry name" value="Abhydrolase_1"/>
    <property type="match status" value="1"/>
</dbReference>
<sequence length="253" mass="28584">MKKDQSKIHLLGNKNGKRILLIHGMGFNWKNCFDKLLHILGKNYYFIIPELSGHNASSNGAVTSVILSADYISAVLLRKGINYVDAVYGISLGASIALELALKGDIRIKKLILDGGQYESMGNMKYIFSLIMSWQMKRVLHGKHMMKYMQKQMGYLHNNDVQVLQPMGEVGITFRTLFWTALAAYKYDVRSREEKISMEVVIMYGGNETYAPNSVGLIKRVSIYPVTVHACENMGHAEVLSKKPQIICNMIKE</sequence>
<proteinExistence type="predicted"/>
<gene>
    <name evidence="2" type="ORF">DWZ50_06970</name>
</gene>
<dbReference type="EMBL" id="QRQE01000013">
    <property type="protein sequence ID" value="RHM77678.1"/>
    <property type="molecule type" value="Genomic_DNA"/>
</dbReference>
<reference evidence="2 3" key="1">
    <citation type="submission" date="2018-08" db="EMBL/GenBank/DDBJ databases">
        <title>A genome reference for cultivated species of the human gut microbiota.</title>
        <authorList>
            <person name="Zou Y."/>
            <person name="Xue W."/>
            <person name="Luo G."/>
        </authorList>
    </citation>
    <scope>NUCLEOTIDE SEQUENCE [LARGE SCALE GENOMIC DNA]</scope>
    <source>
        <strain evidence="2 3">AF33-12</strain>
    </source>
</reference>
<dbReference type="PANTHER" id="PTHR43798">
    <property type="entry name" value="MONOACYLGLYCEROL LIPASE"/>
    <property type="match status" value="1"/>
</dbReference>